<dbReference type="RefSeq" id="XP_071938200.1">
    <property type="nucleotide sequence ID" value="XM_072082099.1"/>
</dbReference>
<dbReference type="InterPro" id="IPR046758">
    <property type="entry name" value="Sey1/RHD3-like_3HB"/>
</dbReference>
<name>A0A6P6WMS7_COFAR</name>
<evidence type="ECO:0000256" key="4">
    <source>
        <dbReference type="ARBA" id="ARBA00022824"/>
    </source>
</evidence>
<comment type="similarity">
    <text evidence="8">Belongs to the TRAFAC class dynamin-like GTPase superfamily. GB1/RHD3 GTPase family.</text>
</comment>
<evidence type="ECO:0000256" key="9">
    <source>
        <dbReference type="SAM" id="Phobius"/>
    </source>
</evidence>
<dbReference type="Proteomes" id="UP001652660">
    <property type="component" value="Chromosome 3c"/>
</dbReference>
<protein>
    <submittedName>
        <fullName evidence="13">Protein ROOT HAIR DEFECTIVE 3 homolog 1 isoform X1</fullName>
    </submittedName>
    <submittedName>
        <fullName evidence="12">Protein ROOT HAIR DEFECTIVE 3-like</fullName>
    </submittedName>
</protein>
<keyword evidence="7 9" id="KW-0472">Membrane</keyword>
<accession>A0A6P6WMS7</accession>
<dbReference type="AlphaFoldDB" id="A0A6P6WMS7"/>
<evidence type="ECO:0000256" key="3">
    <source>
        <dbReference type="ARBA" id="ARBA00022801"/>
    </source>
</evidence>
<dbReference type="GO" id="GO:0003924">
    <property type="term" value="F:GTPase activity"/>
    <property type="evidence" value="ECO:0007669"/>
    <property type="project" value="TreeGrafter"/>
</dbReference>
<dbReference type="InterPro" id="IPR008803">
    <property type="entry name" value="RHD3/Sey1"/>
</dbReference>
<keyword evidence="6" id="KW-0342">GTP-binding</keyword>
<dbReference type="InterPro" id="IPR027417">
    <property type="entry name" value="P-loop_NTPase"/>
</dbReference>
<reference evidence="12" key="2">
    <citation type="submission" date="2025-04" db="UniProtKB">
        <authorList>
            <consortium name="RefSeq"/>
        </authorList>
    </citation>
    <scope>IDENTIFICATION</scope>
    <source>
        <tissue evidence="12 13">Leaves</tissue>
    </source>
</reference>
<evidence type="ECO:0000259" key="10">
    <source>
        <dbReference type="PROSITE" id="PS51715"/>
    </source>
</evidence>
<evidence type="ECO:0000256" key="2">
    <source>
        <dbReference type="ARBA" id="ARBA00022741"/>
    </source>
</evidence>
<feature type="domain" description="GB1/RHD3-type G" evidence="10">
    <location>
        <begin position="29"/>
        <end position="246"/>
    </location>
</feature>
<evidence type="ECO:0000256" key="5">
    <source>
        <dbReference type="ARBA" id="ARBA00022989"/>
    </source>
</evidence>
<evidence type="ECO:0000313" key="12">
    <source>
        <dbReference type="RefSeq" id="XP_027116738.1"/>
    </source>
</evidence>
<dbReference type="SUPFAM" id="SSF52540">
    <property type="entry name" value="P-loop containing nucleoside triphosphate hydrolases"/>
    <property type="match status" value="1"/>
</dbReference>
<dbReference type="GeneID" id="113734405"/>
<keyword evidence="2" id="KW-0547">Nucleotide-binding</keyword>
<dbReference type="GO" id="GO:0005525">
    <property type="term" value="F:GTP binding"/>
    <property type="evidence" value="ECO:0007669"/>
    <property type="project" value="UniProtKB-KW"/>
</dbReference>
<keyword evidence="5 9" id="KW-1133">Transmembrane helix</keyword>
<dbReference type="GO" id="GO:0005783">
    <property type="term" value="C:endoplasmic reticulum"/>
    <property type="evidence" value="ECO:0007669"/>
    <property type="project" value="TreeGrafter"/>
</dbReference>
<gene>
    <name evidence="12 13" type="primary">LOC113734405</name>
</gene>
<evidence type="ECO:0000256" key="1">
    <source>
        <dbReference type="ARBA" id="ARBA00022692"/>
    </source>
</evidence>
<dbReference type="PANTHER" id="PTHR45923">
    <property type="entry name" value="PROTEIN SEY1"/>
    <property type="match status" value="1"/>
</dbReference>
<dbReference type="PANTHER" id="PTHR45923:SF2">
    <property type="entry name" value="PROTEIN SEY1"/>
    <property type="match status" value="1"/>
</dbReference>
<evidence type="ECO:0000313" key="11">
    <source>
        <dbReference type="Proteomes" id="UP001652660"/>
    </source>
</evidence>
<dbReference type="PROSITE" id="PS51715">
    <property type="entry name" value="G_GB1_RHD3"/>
    <property type="match status" value="1"/>
</dbReference>
<dbReference type="Gene3D" id="3.40.50.300">
    <property type="entry name" value="P-loop containing nucleotide triphosphate hydrolases"/>
    <property type="match status" value="1"/>
</dbReference>
<dbReference type="InterPro" id="IPR030386">
    <property type="entry name" value="G_GB1_RHD3_dom"/>
</dbReference>
<dbReference type="OrthoDB" id="1597724at2759"/>
<evidence type="ECO:0000256" key="8">
    <source>
        <dbReference type="PROSITE-ProRule" id="PRU01052"/>
    </source>
</evidence>
<organism evidence="11 12">
    <name type="scientific">Coffea arabica</name>
    <name type="common">Arabian coffee</name>
    <dbReference type="NCBI Taxonomy" id="13443"/>
    <lineage>
        <taxon>Eukaryota</taxon>
        <taxon>Viridiplantae</taxon>
        <taxon>Streptophyta</taxon>
        <taxon>Embryophyta</taxon>
        <taxon>Tracheophyta</taxon>
        <taxon>Spermatophyta</taxon>
        <taxon>Magnoliopsida</taxon>
        <taxon>eudicotyledons</taxon>
        <taxon>Gunneridae</taxon>
        <taxon>Pentapetalae</taxon>
        <taxon>asterids</taxon>
        <taxon>lamiids</taxon>
        <taxon>Gentianales</taxon>
        <taxon>Rubiaceae</taxon>
        <taxon>Ixoroideae</taxon>
        <taxon>Gardenieae complex</taxon>
        <taxon>Bertiereae - Coffeeae clade</taxon>
        <taxon>Coffeeae</taxon>
        <taxon>Coffea</taxon>
    </lineage>
</organism>
<keyword evidence="4" id="KW-0256">Endoplasmic reticulum</keyword>
<evidence type="ECO:0000256" key="7">
    <source>
        <dbReference type="ARBA" id="ARBA00023136"/>
    </source>
</evidence>
<evidence type="ECO:0000256" key="6">
    <source>
        <dbReference type="ARBA" id="ARBA00023134"/>
    </source>
</evidence>
<keyword evidence="11" id="KW-1185">Reference proteome</keyword>
<evidence type="ECO:0000313" key="13">
    <source>
        <dbReference type="RefSeq" id="XP_071938200.1"/>
    </source>
</evidence>
<dbReference type="Pfam" id="PF20428">
    <property type="entry name" value="Sey1_3HB"/>
    <property type="match status" value="1"/>
</dbReference>
<proteinExistence type="inferred from homology"/>
<feature type="transmembrane region" description="Helical" evidence="9">
    <location>
        <begin position="475"/>
        <end position="501"/>
    </location>
</feature>
<dbReference type="Pfam" id="PF05879">
    <property type="entry name" value="RHD3_GTPase"/>
    <property type="match status" value="1"/>
</dbReference>
<keyword evidence="1 9" id="KW-0812">Transmembrane</keyword>
<reference evidence="11" key="1">
    <citation type="journal article" date="2025" name="Foods">
        <title>Unveiling the Microbial Signatures of Arabica Coffee Cherries: Insights into Ripeness Specific Diversity, Functional Traits, and Implications for Quality and Safety.</title>
        <authorList>
            <consortium name="RefSeq"/>
            <person name="Tenea G.N."/>
            <person name="Cifuentes V."/>
            <person name="Reyes P."/>
            <person name="Cevallos-Vallejos M."/>
        </authorList>
    </citation>
    <scope>NUCLEOTIDE SEQUENCE [LARGE SCALE GENOMIC DNA]</scope>
</reference>
<keyword evidence="3" id="KW-0378">Hydrolase</keyword>
<dbReference type="RefSeq" id="XP_027116738.1">
    <property type="nucleotide sequence ID" value="XM_027260937.1"/>
</dbReference>
<sequence length="519" mass="59088">MDMEKPSKPALLISRNGDFKKKIKLTADSPAAAVVAIIGNQSTGKSTLLNELFGTAFEVMDAKKGMTKTTKGIWMTQRPSPSGGPPVLVIDTEGSDGCDRGEDVAFEKQTALFSLAVSNTVIMNMRCDNVNLHNGGGWPLLRAVFEVMMIRKFNTSRKVNLVFVLRDKNEVPLHMLEKQLVAGLKKIWEETFKPQALQKAALKEYFKIEVVTLPHYLKKEFVAEVARLKDRIMRWATSDEKIAASKFVGRAREIWGDIKKDKDLDLPQHRIMVSGVRCEEIADEKYKSFRKNESWIEIKKQVEERTKIKEQVGVSPELELHFGKNVSLIWKKYLSKYDDDTQHYHQTERDKYKQQLTDNLLKEIEPIYQSLVNHMYQATLQMFKEAALEEIKKTHDLSTPQANKFVTKFQNHLEDAAIRPANLDYKKKLVAEIKSEMHKIIESFQKINDILKQQQKDRRKFWGKVVEIGADILTVAVNVVVMVLVPGSGAVGGLTPALWIIKKLMKGDQRGAQKALLPP</sequence>
<dbReference type="GO" id="GO:0016320">
    <property type="term" value="P:endoplasmic reticulum membrane fusion"/>
    <property type="evidence" value="ECO:0007669"/>
    <property type="project" value="TreeGrafter"/>
</dbReference>